<sequence>MWRLKAVRHRSSVSVKDLEEFKQKRREHEKVLRQARRDRQLVSKRLLLNEEEQEKDLMEINSTPLSQDQIREMLHNVQHGGQEKAAHLAMLRKALRDPQTHPVFTKLENSMYVLVGQLSGYNAQRQLEAVRCLNELSNSPHPGVGQSCLSATPYLLTYLSSPSAKLTELCLYTLGNLWPEGAVVKEKLLVQGIVPALANCVQNQRCNLAVMEAAGFTLSQLLQDKDAGDRVIPMVLTSGLVPHLISLLTPDPEFGMGAAIECAWCLHYIVSRTADASTLISEGLLSQCSNLLITLGGAVAEGRINDGMELLIWPLLRCLGNMLASGVCEAAGCSAGVEDVRLLAALCVFSQTYLTSHCALSRESLWVLNNLTAGSPVFCSAVLFLKIVPALLQLLPFSNGINTMVLRILGNVAYNGPGYCIQLKEAGLLSVLCATLKMADPDIVTLSLEVLHLLIANSPQVAEEFIRLDGTTTFMHTKWSLVTLVSGVTPFSADSPVDKHFPRRDVSMMQLEAPLRLCHNCLLYFKFSQRLLSLSATHRSPASYYDVLGVKPDASVDEIKNAFFDKSRKLHPDSDPSNPGLHSQFVKLNEAYRVLSKEGTRKEYDLQMRYHNFDQSFRPSSRYAYDPSAAETTENVRYWEQFRNAQDYSEEDLQKKRKKNLRLVGYCIVAMLLSIGAHYFGFRKLEVLHNDFMDKKDSVITKIYNESKERARVNGFKKQQEILRQKHAEFLERYNIRQNGKEK</sequence>
<comment type="caution">
    <text evidence="3">The sequence shown here is derived from an EMBL/GenBank/DDBJ whole genome shotgun (WGS) entry which is preliminary data.</text>
</comment>
<feature type="transmembrane region" description="Helical" evidence="1">
    <location>
        <begin position="663"/>
        <end position="682"/>
    </location>
</feature>
<evidence type="ECO:0000313" key="4">
    <source>
        <dbReference type="Proteomes" id="UP000824219"/>
    </source>
</evidence>
<organism evidence="3 4">
    <name type="scientific">Hemibagrus wyckioides</name>
    <dbReference type="NCBI Taxonomy" id="337641"/>
    <lineage>
        <taxon>Eukaryota</taxon>
        <taxon>Metazoa</taxon>
        <taxon>Chordata</taxon>
        <taxon>Craniata</taxon>
        <taxon>Vertebrata</taxon>
        <taxon>Euteleostomi</taxon>
        <taxon>Actinopterygii</taxon>
        <taxon>Neopterygii</taxon>
        <taxon>Teleostei</taxon>
        <taxon>Ostariophysi</taxon>
        <taxon>Siluriformes</taxon>
        <taxon>Bagridae</taxon>
        <taxon>Hemibagrus</taxon>
    </lineage>
</organism>
<dbReference type="InterPro" id="IPR011989">
    <property type="entry name" value="ARM-like"/>
</dbReference>
<dbReference type="InterPro" id="IPR000225">
    <property type="entry name" value="Armadillo"/>
</dbReference>
<keyword evidence="1" id="KW-0472">Membrane</keyword>
<keyword evidence="1" id="KW-0812">Transmembrane</keyword>
<dbReference type="SMART" id="SM00271">
    <property type="entry name" value="DnaJ"/>
    <property type="match status" value="1"/>
</dbReference>
<dbReference type="Gene3D" id="1.25.10.10">
    <property type="entry name" value="Leucine-rich Repeat Variant"/>
    <property type="match status" value="1"/>
</dbReference>
<evidence type="ECO:0000256" key="1">
    <source>
        <dbReference type="SAM" id="Phobius"/>
    </source>
</evidence>
<reference evidence="3 4" key="1">
    <citation type="submission" date="2021-06" db="EMBL/GenBank/DDBJ databases">
        <title>Chromosome-level genome assembly of the red-tail catfish (Hemibagrus wyckioides).</title>
        <authorList>
            <person name="Shao F."/>
        </authorList>
    </citation>
    <scope>NUCLEOTIDE SEQUENCE [LARGE SCALE GENOMIC DNA]</scope>
    <source>
        <strain evidence="3">EC202008001</strain>
        <tissue evidence="3">Blood</tissue>
    </source>
</reference>
<keyword evidence="4" id="KW-1185">Reference proteome</keyword>
<dbReference type="Gene3D" id="1.10.287.110">
    <property type="entry name" value="DnaJ domain"/>
    <property type="match status" value="1"/>
</dbReference>
<evidence type="ECO:0000259" key="2">
    <source>
        <dbReference type="PROSITE" id="PS50076"/>
    </source>
</evidence>
<dbReference type="SUPFAM" id="SSF48371">
    <property type="entry name" value="ARM repeat"/>
    <property type="match status" value="1"/>
</dbReference>
<dbReference type="SMART" id="SM00185">
    <property type="entry name" value="ARM"/>
    <property type="match status" value="5"/>
</dbReference>
<gene>
    <name evidence="3" type="ORF">KOW79_007460</name>
</gene>
<name>A0A9D3SLP0_9TELE</name>
<keyword evidence="1" id="KW-1133">Transmembrane helix</keyword>
<dbReference type="CDD" id="cd06257">
    <property type="entry name" value="DnaJ"/>
    <property type="match status" value="1"/>
</dbReference>
<dbReference type="EMBL" id="JAHKSW010000008">
    <property type="protein sequence ID" value="KAG7329286.1"/>
    <property type="molecule type" value="Genomic_DNA"/>
</dbReference>
<evidence type="ECO:0000313" key="3">
    <source>
        <dbReference type="EMBL" id="KAG7329286.1"/>
    </source>
</evidence>
<protein>
    <recommendedName>
        <fullName evidence="2">J domain-containing protein</fullName>
    </recommendedName>
</protein>
<dbReference type="InterPro" id="IPR001623">
    <property type="entry name" value="DnaJ_domain"/>
</dbReference>
<proteinExistence type="predicted"/>
<dbReference type="Proteomes" id="UP000824219">
    <property type="component" value="Linkage Group LG08"/>
</dbReference>
<dbReference type="PANTHER" id="PTHR16356:SF1">
    <property type="entry name" value="TRANSMEMBRANE AND COILED-COIL DOMAIN-CONTAINING PROTEIN 6"/>
    <property type="match status" value="1"/>
</dbReference>
<accession>A0A9D3SLP0</accession>
<dbReference type="SUPFAM" id="SSF46565">
    <property type="entry name" value="Chaperone J-domain"/>
    <property type="match status" value="1"/>
</dbReference>
<dbReference type="AlphaFoldDB" id="A0A9D3SLP0"/>
<dbReference type="PANTHER" id="PTHR16356">
    <property type="entry name" value="TRANSMEMBRANE AND COILED-COIL DOMAIN-CONTAINING PROTEIN 6 TMCO6"/>
    <property type="match status" value="1"/>
</dbReference>
<dbReference type="PRINTS" id="PR00625">
    <property type="entry name" value="JDOMAIN"/>
</dbReference>
<dbReference type="InterPro" id="IPR036869">
    <property type="entry name" value="J_dom_sf"/>
</dbReference>
<dbReference type="Pfam" id="PF00226">
    <property type="entry name" value="DnaJ"/>
    <property type="match status" value="1"/>
</dbReference>
<dbReference type="InterPro" id="IPR016024">
    <property type="entry name" value="ARM-type_fold"/>
</dbReference>
<feature type="domain" description="J" evidence="2">
    <location>
        <begin position="543"/>
        <end position="608"/>
    </location>
</feature>
<dbReference type="OrthoDB" id="21522at2759"/>
<dbReference type="PROSITE" id="PS50076">
    <property type="entry name" value="DNAJ_2"/>
    <property type="match status" value="1"/>
</dbReference>